<accession>A0A2N3Q0V5</accession>
<keyword evidence="2" id="KW-1185">Reference proteome</keyword>
<proteinExistence type="predicted"/>
<name>A0A2N3Q0V5_9PROT</name>
<evidence type="ECO:0000313" key="2">
    <source>
        <dbReference type="Proteomes" id="UP000233293"/>
    </source>
</evidence>
<dbReference type="Proteomes" id="UP000233293">
    <property type="component" value="Unassembled WGS sequence"/>
</dbReference>
<protein>
    <submittedName>
        <fullName evidence="1">Uncharacterized protein</fullName>
    </submittedName>
</protein>
<evidence type="ECO:0000313" key="1">
    <source>
        <dbReference type="EMBL" id="PKU26290.1"/>
    </source>
</evidence>
<gene>
    <name evidence="1" type="ORF">CWS72_00065</name>
</gene>
<dbReference type="RefSeq" id="WP_101248521.1">
    <property type="nucleotide sequence ID" value="NZ_PIUM01000001.1"/>
</dbReference>
<dbReference type="EMBL" id="PIUM01000001">
    <property type="protein sequence ID" value="PKU26290.1"/>
    <property type="molecule type" value="Genomic_DNA"/>
</dbReference>
<organism evidence="1 2">
    <name type="scientific">Telmatospirillum siberiense</name>
    <dbReference type="NCBI Taxonomy" id="382514"/>
    <lineage>
        <taxon>Bacteria</taxon>
        <taxon>Pseudomonadati</taxon>
        <taxon>Pseudomonadota</taxon>
        <taxon>Alphaproteobacteria</taxon>
        <taxon>Rhodospirillales</taxon>
        <taxon>Rhodospirillaceae</taxon>
        <taxon>Telmatospirillum</taxon>
    </lineage>
</organism>
<sequence>MAVLMMVGTMLMVLGYYLFLLPPATGQARDEPAAAGAAAVLLAHQRAAVDWCLRTACPDGAVPSSGLTLPPGYGAAAWVQSVAQGGLVTTYATGLRVDALAIARSLGDLTAGGPSAGLSTAGGTVAVRSARSGRIPVAIVFGVPAGVPVISQKVK</sequence>
<comment type="caution">
    <text evidence="1">The sequence shown here is derived from an EMBL/GenBank/DDBJ whole genome shotgun (WGS) entry which is preliminary data.</text>
</comment>
<reference evidence="2" key="1">
    <citation type="submission" date="2017-12" db="EMBL/GenBank/DDBJ databases">
        <title>Draft genome sequence of Telmatospirillum siberiense 26-4b1T, an acidotolerant peatland alphaproteobacterium potentially involved in sulfur cycling.</title>
        <authorList>
            <person name="Hausmann B."/>
            <person name="Pjevac P."/>
            <person name="Schreck K."/>
            <person name="Herbold C.W."/>
            <person name="Daims H."/>
            <person name="Wagner M."/>
            <person name="Pester M."/>
            <person name="Loy A."/>
        </authorList>
    </citation>
    <scope>NUCLEOTIDE SEQUENCE [LARGE SCALE GENOMIC DNA]</scope>
    <source>
        <strain evidence="2">26-4b1</strain>
    </source>
</reference>
<dbReference type="AlphaFoldDB" id="A0A2N3Q0V5"/>